<dbReference type="Gene3D" id="3.10.580.10">
    <property type="entry name" value="CBS-domain"/>
    <property type="match status" value="1"/>
</dbReference>
<dbReference type="HOGENOM" id="CLU_040681_1_0_11"/>
<reference evidence="6 7" key="1">
    <citation type="journal article" date="2007" name="Nat. Biotechnol.">
        <title>Complete genome sequence of the erythromycin-producing bacterium Saccharopolyspora erythraea NRRL23338.</title>
        <authorList>
            <person name="Oliynyk M."/>
            <person name="Samborskyy M."/>
            <person name="Lester J.B."/>
            <person name="Mironenko T."/>
            <person name="Scott N."/>
            <person name="Dickens S."/>
            <person name="Haydock S.F."/>
            <person name="Leadlay P.F."/>
        </authorList>
    </citation>
    <scope>NUCLEOTIDE SEQUENCE [LARGE SCALE GENOMIC DNA]</scope>
    <source>
        <strain evidence="7">ATCC 11635 / DSM 40517 / JCM 4748 / NBRC 13426 / NCIMB 8594 / NRRL 2338</strain>
    </source>
</reference>
<feature type="region of interest" description="Disordered" evidence="3">
    <location>
        <begin position="51"/>
        <end position="79"/>
    </location>
</feature>
<name>A4FCC5_SACEN</name>
<dbReference type="PANTHER" id="PTHR43080">
    <property type="entry name" value="CBS DOMAIN-CONTAINING PROTEIN CBSX3, MITOCHONDRIAL"/>
    <property type="match status" value="1"/>
</dbReference>
<dbReference type="SUPFAM" id="SSF54631">
    <property type="entry name" value="CBS-domain pair"/>
    <property type="match status" value="1"/>
</dbReference>
<dbReference type="EMBL" id="AM420293">
    <property type="protein sequence ID" value="CAM01700.1"/>
    <property type="molecule type" value="Genomic_DNA"/>
</dbReference>
<feature type="domain" description="CBS" evidence="5">
    <location>
        <begin position="84"/>
        <end position="139"/>
    </location>
</feature>
<evidence type="ECO:0000256" key="3">
    <source>
        <dbReference type="SAM" id="MobiDB-lite"/>
    </source>
</evidence>
<protein>
    <submittedName>
        <fullName evidence="6">Signal-transduction protein with CBS domains</fullName>
    </submittedName>
</protein>
<dbReference type="PANTHER" id="PTHR43080:SF2">
    <property type="entry name" value="CBS DOMAIN-CONTAINING PROTEIN"/>
    <property type="match status" value="1"/>
</dbReference>
<dbReference type="eggNOG" id="COG0517">
    <property type="taxonomic scope" value="Bacteria"/>
</dbReference>
<dbReference type="OrthoDB" id="9799454at2"/>
<dbReference type="RefSeq" id="WP_009947166.1">
    <property type="nucleotide sequence ID" value="NC_009142.1"/>
</dbReference>
<keyword evidence="7" id="KW-1185">Reference proteome</keyword>
<sequence>MSRPVVTVRDFDSIKKAAGILAEHGFTSLPVVDADSRLLVGIVTEADLIRDAIPPDPRSDTRHETGHRSPVPSAPPPTLVSQIMTRSVHTAGPRTDCAEIAATMLEHNLRSVPVTEDRVVVGIVTRRDLMRDLARDDVLIQIDVRRNLDRYGGFEDWQVSVCDGRVVLTGPVGDPPARDVARALALATPGTRQVEVAAPRPCA</sequence>
<dbReference type="InterPro" id="IPR046342">
    <property type="entry name" value="CBS_dom_sf"/>
</dbReference>
<dbReference type="PROSITE" id="PS50914">
    <property type="entry name" value="BON"/>
    <property type="match status" value="1"/>
</dbReference>
<dbReference type="AlphaFoldDB" id="A4FCC5"/>
<dbReference type="SMART" id="SM00116">
    <property type="entry name" value="CBS"/>
    <property type="match status" value="2"/>
</dbReference>
<evidence type="ECO:0000259" key="4">
    <source>
        <dbReference type="PROSITE" id="PS50914"/>
    </source>
</evidence>
<proteinExistence type="predicted"/>
<evidence type="ECO:0000259" key="5">
    <source>
        <dbReference type="PROSITE" id="PS51371"/>
    </source>
</evidence>
<dbReference type="Proteomes" id="UP000006728">
    <property type="component" value="Chromosome"/>
</dbReference>
<dbReference type="InterPro" id="IPR007055">
    <property type="entry name" value="BON_dom"/>
</dbReference>
<accession>A4FCC5</accession>
<dbReference type="STRING" id="405948.SACE_2402"/>
<gene>
    <name evidence="6" type="ordered locus">SACE_2402</name>
</gene>
<evidence type="ECO:0000256" key="1">
    <source>
        <dbReference type="ARBA" id="ARBA00023122"/>
    </source>
</evidence>
<feature type="domain" description="BON" evidence="4">
    <location>
        <begin position="136"/>
        <end position="203"/>
    </location>
</feature>
<organism evidence="6 7">
    <name type="scientific">Saccharopolyspora erythraea (strain ATCC 11635 / DSM 40517 / JCM 4748 / NBRC 13426 / NCIMB 8594 / NRRL 2338)</name>
    <dbReference type="NCBI Taxonomy" id="405948"/>
    <lineage>
        <taxon>Bacteria</taxon>
        <taxon>Bacillati</taxon>
        <taxon>Actinomycetota</taxon>
        <taxon>Actinomycetes</taxon>
        <taxon>Pseudonocardiales</taxon>
        <taxon>Pseudonocardiaceae</taxon>
        <taxon>Saccharopolyspora</taxon>
    </lineage>
</organism>
<dbReference type="Pfam" id="PF00571">
    <property type="entry name" value="CBS"/>
    <property type="match status" value="2"/>
</dbReference>
<feature type="compositionally biased region" description="Basic and acidic residues" evidence="3">
    <location>
        <begin position="57"/>
        <end position="67"/>
    </location>
</feature>
<dbReference type="InterPro" id="IPR051257">
    <property type="entry name" value="Diverse_CBS-Domain"/>
</dbReference>
<keyword evidence="1 2" id="KW-0129">CBS domain</keyword>
<evidence type="ECO:0000313" key="7">
    <source>
        <dbReference type="Proteomes" id="UP000006728"/>
    </source>
</evidence>
<dbReference type="PROSITE" id="PS51371">
    <property type="entry name" value="CBS"/>
    <property type="match status" value="2"/>
</dbReference>
<evidence type="ECO:0000313" key="6">
    <source>
        <dbReference type="EMBL" id="CAM01700.1"/>
    </source>
</evidence>
<feature type="domain" description="CBS" evidence="5">
    <location>
        <begin position="1"/>
        <end position="61"/>
    </location>
</feature>
<evidence type="ECO:0000256" key="2">
    <source>
        <dbReference type="PROSITE-ProRule" id="PRU00703"/>
    </source>
</evidence>
<dbReference type="KEGG" id="sen:SACE_2402"/>
<dbReference type="InterPro" id="IPR000644">
    <property type="entry name" value="CBS_dom"/>
</dbReference>